<feature type="transmembrane region" description="Helical" evidence="2">
    <location>
        <begin position="124"/>
        <end position="144"/>
    </location>
</feature>
<feature type="transmembrane region" description="Helical" evidence="2">
    <location>
        <begin position="174"/>
        <end position="201"/>
    </location>
</feature>
<keyword evidence="4" id="KW-1185">Reference proteome</keyword>
<reference evidence="3 4" key="1">
    <citation type="journal article" date="2014" name="PLoS Genet.">
        <title>Analysis of the Phlebiopsis gigantea genome, transcriptome and secretome provides insight into its pioneer colonization strategies of wood.</title>
        <authorList>
            <person name="Hori C."/>
            <person name="Ishida T."/>
            <person name="Igarashi K."/>
            <person name="Samejima M."/>
            <person name="Suzuki H."/>
            <person name="Master E."/>
            <person name="Ferreira P."/>
            <person name="Ruiz-Duenas F.J."/>
            <person name="Held B."/>
            <person name="Canessa P."/>
            <person name="Larrondo L.F."/>
            <person name="Schmoll M."/>
            <person name="Druzhinina I.S."/>
            <person name="Kubicek C.P."/>
            <person name="Gaskell J.A."/>
            <person name="Kersten P."/>
            <person name="St John F."/>
            <person name="Glasner J."/>
            <person name="Sabat G."/>
            <person name="Splinter BonDurant S."/>
            <person name="Syed K."/>
            <person name="Yadav J."/>
            <person name="Mgbeahuruike A.C."/>
            <person name="Kovalchuk A."/>
            <person name="Asiegbu F.O."/>
            <person name="Lackner G."/>
            <person name="Hoffmeister D."/>
            <person name="Rencoret J."/>
            <person name="Gutierrez A."/>
            <person name="Sun H."/>
            <person name="Lindquist E."/>
            <person name="Barry K."/>
            <person name="Riley R."/>
            <person name="Grigoriev I.V."/>
            <person name="Henrissat B."/>
            <person name="Kues U."/>
            <person name="Berka R.M."/>
            <person name="Martinez A.T."/>
            <person name="Covert S.F."/>
            <person name="Blanchette R.A."/>
            <person name="Cullen D."/>
        </authorList>
    </citation>
    <scope>NUCLEOTIDE SEQUENCE [LARGE SCALE GENOMIC DNA]</scope>
    <source>
        <strain evidence="3 4">11061_1 CR5-6</strain>
    </source>
</reference>
<keyword evidence="2" id="KW-0472">Membrane</keyword>
<evidence type="ECO:0000313" key="3">
    <source>
        <dbReference type="EMBL" id="KIP08267.1"/>
    </source>
</evidence>
<sequence length="263" mass="28736">MAMASNVLSDANNARHRSPPMPWSSKITAVAFHFFWSSHTLRRLSELVESLHGQTAITQSVGHATPSHSRRPDVQNFYLRWSRFSQCLTGQWQAMNYVSAVFVGTMATMLQDPTVFGHTVGRTCITVAFLCSLASLCCGSMLSIHLSNVKSVGEAAVWTTNLHGMSSNLWSNPVVALAAPAVWLILSALFFVATLIASYVWQPPDAGTHIVSRVIIGCVIVAWLAQTISMVWTLHELRTVPEALLGGIPDLDVDLENGRNSMS</sequence>
<evidence type="ECO:0000256" key="2">
    <source>
        <dbReference type="SAM" id="Phobius"/>
    </source>
</evidence>
<gene>
    <name evidence="3" type="ORF">PHLGIDRAFT_384795</name>
</gene>
<name>A0A0C3S9G3_PHLG1</name>
<feature type="transmembrane region" description="Helical" evidence="2">
    <location>
        <begin position="213"/>
        <end position="234"/>
    </location>
</feature>
<dbReference type="OrthoDB" id="2802865at2759"/>
<protein>
    <submittedName>
        <fullName evidence="3">Uncharacterized protein</fullName>
    </submittedName>
</protein>
<proteinExistence type="predicted"/>
<evidence type="ECO:0000313" key="4">
    <source>
        <dbReference type="Proteomes" id="UP000053257"/>
    </source>
</evidence>
<feature type="compositionally biased region" description="Polar residues" evidence="1">
    <location>
        <begin position="1"/>
        <end position="12"/>
    </location>
</feature>
<feature type="region of interest" description="Disordered" evidence="1">
    <location>
        <begin position="1"/>
        <end position="20"/>
    </location>
</feature>
<evidence type="ECO:0000256" key="1">
    <source>
        <dbReference type="SAM" id="MobiDB-lite"/>
    </source>
</evidence>
<keyword evidence="2" id="KW-0812">Transmembrane</keyword>
<dbReference type="AlphaFoldDB" id="A0A0C3S9G3"/>
<dbReference type="HOGENOM" id="CLU_092511_0_0_1"/>
<dbReference type="Proteomes" id="UP000053257">
    <property type="component" value="Unassembled WGS sequence"/>
</dbReference>
<accession>A0A0C3S9G3</accession>
<organism evidence="3 4">
    <name type="scientific">Phlebiopsis gigantea (strain 11061_1 CR5-6)</name>
    <name type="common">White-rot fungus</name>
    <name type="synonym">Peniophora gigantea</name>
    <dbReference type="NCBI Taxonomy" id="745531"/>
    <lineage>
        <taxon>Eukaryota</taxon>
        <taxon>Fungi</taxon>
        <taxon>Dikarya</taxon>
        <taxon>Basidiomycota</taxon>
        <taxon>Agaricomycotina</taxon>
        <taxon>Agaricomycetes</taxon>
        <taxon>Polyporales</taxon>
        <taxon>Phanerochaetaceae</taxon>
        <taxon>Phlebiopsis</taxon>
    </lineage>
</organism>
<dbReference type="EMBL" id="KN840482">
    <property type="protein sequence ID" value="KIP08267.1"/>
    <property type="molecule type" value="Genomic_DNA"/>
</dbReference>
<keyword evidence="2" id="KW-1133">Transmembrane helix</keyword>